<proteinExistence type="inferred from homology"/>
<comment type="subcellular location">
    <subcellularLocation>
        <location evidence="1">Nucleus</location>
    </subcellularLocation>
</comment>
<evidence type="ECO:0000256" key="9">
    <source>
        <dbReference type="ARBA" id="ARBA00023163"/>
    </source>
</evidence>
<comment type="similarity">
    <text evidence="2">Belongs to the acetyltransferase family. GCN5 subfamily.</text>
</comment>
<evidence type="ECO:0000256" key="8">
    <source>
        <dbReference type="ARBA" id="ARBA00023159"/>
    </source>
</evidence>
<feature type="region of interest" description="Disordered" evidence="13">
    <location>
        <begin position="1"/>
        <end position="20"/>
    </location>
</feature>
<dbReference type="CDD" id="cd04301">
    <property type="entry name" value="NAT_SF"/>
    <property type="match status" value="1"/>
</dbReference>
<keyword evidence="17" id="KW-1185">Reference proteome</keyword>
<evidence type="ECO:0000256" key="4">
    <source>
        <dbReference type="ARBA" id="ARBA00022679"/>
    </source>
</evidence>
<dbReference type="AlphaFoldDB" id="A2FYQ3"/>
<dbReference type="InterPro" id="IPR000182">
    <property type="entry name" value="GNAT_dom"/>
</dbReference>
<dbReference type="Proteomes" id="UP000001542">
    <property type="component" value="Unassembled WGS sequence"/>
</dbReference>
<dbReference type="InParanoid" id="A2FYQ3"/>
<evidence type="ECO:0000256" key="3">
    <source>
        <dbReference type="ARBA" id="ARBA00013184"/>
    </source>
</evidence>
<dbReference type="Gene3D" id="1.20.920.10">
    <property type="entry name" value="Bromodomain-like"/>
    <property type="match status" value="1"/>
</dbReference>
<keyword evidence="5" id="KW-0156">Chromatin regulator</keyword>
<evidence type="ECO:0000256" key="12">
    <source>
        <dbReference type="PROSITE-ProRule" id="PRU00035"/>
    </source>
</evidence>
<dbReference type="STRING" id="5722.A2FYQ3"/>
<dbReference type="InterPro" id="IPR036427">
    <property type="entry name" value="Bromodomain-like_sf"/>
</dbReference>
<dbReference type="RefSeq" id="XP_001302905.1">
    <property type="nucleotide sequence ID" value="XM_001302904.1"/>
</dbReference>
<dbReference type="EMBL" id="DS114149">
    <property type="protein sequence ID" value="EAX89975.1"/>
    <property type="molecule type" value="Genomic_DNA"/>
</dbReference>
<dbReference type="VEuPathDB" id="TrichDB:TVAG_091650"/>
<evidence type="ECO:0000256" key="2">
    <source>
        <dbReference type="ARBA" id="ARBA00008607"/>
    </source>
</evidence>
<dbReference type="InterPro" id="IPR037800">
    <property type="entry name" value="GCN5"/>
</dbReference>
<evidence type="ECO:0000256" key="10">
    <source>
        <dbReference type="ARBA" id="ARBA00023242"/>
    </source>
</evidence>
<dbReference type="GO" id="GO:0045944">
    <property type="term" value="P:positive regulation of transcription by RNA polymerase II"/>
    <property type="evidence" value="ECO:0000318"/>
    <property type="project" value="GO_Central"/>
</dbReference>
<evidence type="ECO:0000256" key="6">
    <source>
        <dbReference type="ARBA" id="ARBA00023015"/>
    </source>
</evidence>
<keyword evidence="6" id="KW-0805">Transcription regulation</keyword>
<reference evidence="16" key="1">
    <citation type="submission" date="2006-10" db="EMBL/GenBank/DDBJ databases">
        <authorList>
            <person name="Amadeo P."/>
            <person name="Zhao Q."/>
            <person name="Wortman J."/>
            <person name="Fraser-Liggett C."/>
            <person name="Carlton J."/>
        </authorList>
    </citation>
    <scope>NUCLEOTIDE SEQUENCE</scope>
    <source>
        <strain evidence="16">G3</strain>
    </source>
</reference>
<dbReference type="OMA" id="IEYRVVN"/>
<dbReference type="GO" id="GO:0010484">
    <property type="term" value="F:histone H3 acetyltransferase activity"/>
    <property type="evidence" value="ECO:0000318"/>
    <property type="project" value="GO_Central"/>
</dbReference>
<feature type="domain" description="Bromo" evidence="14">
    <location>
        <begin position="268"/>
        <end position="338"/>
    </location>
</feature>
<dbReference type="GO" id="GO:0005634">
    <property type="term" value="C:nucleus"/>
    <property type="evidence" value="ECO:0007669"/>
    <property type="project" value="UniProtKB-SubCell"/>
</dbReference>
<evidence type="ECO:0000256" key="7">
    <source>
        <dbReference type="ARBA" id="ARBA00023117"/>
    </source>
</evidence>
<keyword evidence="4" id="KW-0808">Transferase</keyword>
<dbReference type="PRINTS" id="PR00503">
    <property type="entry name" value="BROMODOMAIN"/>
</dbReference>
<evidence type="ECO:0000259" key="15">
    <source>
        <dbReference type="PROSITE" id="PS51186"/>
    </source>
</evidence>
<dbReference type="SMART" id="SM00297">
    <property type="entry name" value="BROMO"/>
    <property type="match status" value="1"/>
</dbReference>
<dbReference type="SUPFAM" id="SSF55729">
    <property type="entry name" value="Acyl-CoA N-acyltransferases (Nat)"/>
    <property type="match status" value="1"/>
</dbReference>
<dbReference type="GO" id="GO:0006338">
    <property type="term" value="P:chromatin remodeling"/>
    <property type="evidence" value="ECO:0000318"/>
    <property type="project" value="GO_Central"/>
</dbReference>
<dbReference type="CDD" id="cd05509">
    <property type="entry name" value="Bromo_gcn5_like"/>
    <property type="match status" value="1"/>
</dbReference>
<dbReference type="eggNOG" id="KOG1472">
    <property type="taxonomic scope" value="Eukaryota"/>
</dbReference>
<dbReference type="PANTHER" id="PTHR45750">
    <property type="entry name" value="GH11602P"/>
    <property type="match status" value="1"/>
</dbReference>
<feature type="domain" description="N-acetyltransferase" evidence="15">
    <location>
        <begin position="51"/>
        <end position="204"/>
    </location>
</feature>
<dbReference type="PANTHER" id="PTHR45750:SF3">
    <property type="entry name" value="HISTONE ACETYLTRANSFERASE"/>
    <property type="match status" value="1"/>
</dbReference>
<dbReference type="PROSITE" id="PS51186">
    <property type="entry name" value="GNAT"/>
    <property type="match status" value="1"/>
</dbReference>
<gene>
    <name evidence="16" type="ORF">TVAG_091650</name>
</gene>
<organism evidence="16 17">
    <name type="scientific">Trichomonas vaginalis (strain ATCC PRA-98 / G3)</name>
    <dbReference type="NCBI Taxonomy" id="412133"/>
    <lineage>
        <taxon>Eukaryota</taxon>
        <taxon>Metamonada</taxon>
        <taxon>Parabasalia</taxon>
        <taxon>Trichomonadida</taxon>
        <taxon>Trichomonadidae</taxon>
        <taxon>Trichomonas</taxon>
    </lineage>
</organism>
<dbReference type="OrthoDB" id="1937912at2759"/>
<accession>A2FYQ3</accession>
<name>A2FYQ3_TRIV3</name>
<keyword evidence="10" id="KW-0539">Nucleus</keyword>
<dbReference type="SUPFAM" id="SSF47370">
    <property type="entry name" value="Bromodomain"/>
    <property type="match status" value="1"/>
</dbReference>
<evidence type="ECO:0000256" key="1">
    <source>
        <dbReference type="ARBA" id="ARBA00004123"/>
    </source>
</evidence>
<dbReference type="SMR" id="A2FYQ3"/>
<evidence type="ECO:0000256" key="5">
    <source>
        <dbReference type="ARBA" id="ARBA00022853"/>
    </source>
</evidence>
<evidence type="ECO:0000256" key="11">
    <source>
        <dbReference type="ARBA" id="ARBA00023315"/>
    </source>
</evidence>
<dbReference type="EC" id="2.3.1.48" evidence="3"/>
<keyword evidence="8" id="KW-0010">Activator</keyword>
<keyword evidence="7 12" id="KW-0103">Bromodomain</keyword>
<dbReference type="Gene3D" id="3.40.630.30">
    <property type="match status" value="1"/>
</dbReference>
<dbReference type="InterPro" id="IPR016181">
    <property type="entry name" value="Acyl_CoA_acyltransferase"/>
</dbReference>
<keyword evidence="11" id="KW-0012">Acyltransferase</keyword>
<keyword evidence="9" id="KW-0804">Transcription</keyword>
<evidence type="ECO:0000313" key="16">
    <source>
        <dbReference type="EMBL" id="EAX89975.1"/>
    </source>
</evidence>
<dbReference type="InterPro" id="IPR018359">
    <property type="entry name" value="Bromodomain_CS"/>
</dbReference>
<dbReference type="Pfam" id="PF00583">
    <property type="entry name" value="Acetyltransf_1"/>
    <property type="match status" value="1"/>
</dbReference>
<dbReference type="PROSITE" id="PS50014">
    <property type="entry name" value="BROMODOMAIN_2"/>
    <property type="match status" value="1"/>
</dbReference>
<evidence type="ECO:0000256" key="13">
    <source>
        <dbReference type="SAM" id="MobiDB-lite"/>
    </source>
</evidence>
<dbReference type="VEuPathDB" id="TrichDB:TVAGG3_0160650"/>
<dbReference type="PROSITE" id="PS00633">
    <property type="entry name" value="BROMODOMAIN_1"/>
    <property type="match status" value="1"/>
</dbReference>
<dbReference type="FunCoup" id="A2FYQ3">
    <property type="interactions" value="42"/>
</dbReference>
<dbReference type="KEGG" id="tva:4747652"/>
<evidence type="ECO:0000259" key="14">
    <source>
        <dbReference type="PROSITE" id="PS50014"/>
    </source>
</evidence>
<protein>
    <recommendedName>
        <fullName evidence="3">histone acetyltransferase</fullName>
        <ecNumber evidence="3">2.3.1.48</ecNumber>
    </recommendedName>
</protein>
<dbReference type="Pfam" id="PF00439">
    <property type="entry name" value="Bromodomain"/>
    <property type="match status" value="1"/>
</dbReference>
<reference evidence="16" key="2">
    <citation type="journal article" date="2007" name="Science">
        <title>Draft genome sequence of the sexually transmitted pathogen Trichomonas vaginalis.</title>
        <authorList>
            <person name="Carlton J.M."/>
            <person name="Hirt R.P."/>
            <person name="Silva J.C."/>
            <person name="Delcher A.L."/>
            <person name="Schatz M."/>
            <person name="Zhao Q."/>
            <person name="Wortman J.R."/>
            <person name="Bidwell S.L."/>
            <person name="Alsmark U.C.M."/>
            <person name="Besteiro S."/>
            <person name="Sicheritz-Ponten T."/>
            <person name="Noel C.J."/>
            <person name="Dacks J.B."/>
            <person name="Foster P.G."/>
            <person name="Simillion C."/>
            <person name="Van de Peer Y."/>
            <person name="Miranda-Saavedra D."/>
            <person name="Barton G.J."/>
            <person name="Westrop G.D."/>
            <person name="Mueller S."/>
            <person name="Dessi D."/>
            <person name="Fiori P.L."/>
            <person name="Ren Q."/>
            <person name="Paulsen I."/>
            <person name="Zhang H."/>
            <person name="Bastida-Corcuera F.D."/>
            <person name="Simoes-Barbosa A."/>
            <person name="Brown M.T."/>
            <person name="Hayes R.D."/>
            <person name="Mukherjee M."/>
            <person name="Okumura C.Y."/>
            <person name="Schneider R."/>
            <person name="Smith A.J."/>
            <person name="Vanacova S."/>
            <person name="Villalvazo M."/>
            <person name="Haas B.J."/>
            <person name="Pertea M."/>
            <person name="Feldblyum T.V."/>
            <person name="Utterback T.R."/>
            <person name="Shu C.L."/>
            <person name="Osoegawa K."/>
            <person name="de Jong P.J."/>
            <person name="Hrdy I."/>
            <person name="Horvathova L."/>
            <person name="Zubacova Z."/>
            <person name="Dolezal P."/>
            <person name="Malik S.B."/>
            <person name="Logsdon J.M. Jr."/>
            <person name="Henze K."/>
            <person name="Gupta A."/>
            <person name="Wang C.C."/>
            <person name="Dunne R.L."/>
            <person name="Upcroft J.A."/>
            <person name="Upcroft P."/>
            <person name="White O."/>
            <person name="Salzberg S.L."/>
            <person name="Tang P."/>
            <person name="Chiu C.-H."/>
            <person name="Lee Y.-S."/>
            <person name="Embley T.M."/>
            <person name="Coombs G.H."/>
            <person name="Mottram J.C."/>
            <person name="Tachezy J."/>
            <person name="Fraser-Liggett C.M."/>
            <person name="Johnson P.J."/>
        </authorList>
    </citation>
    <scope>NUCLEOTIDE SEQUENCE [LARGE SCALE GENOMIC DNA]</scope>
    <source>
        <strain evidence="16">G3</strain>
    </source>
</reference>
<dbReference type="GO" id="GO:0000123">
    <property type="term" value="C:histone acetyltransferase complex"/>
    <property type="evidence" value="ECO:0000318"/>
    <property type="project" value="GO_Central"/>
</dbReference>
<sequence>MKPSSRPYPSWGHPERPDVEPQFHRLDATDFNVSLEPSIKSKSFREYDTEIQYRLITNDSTDQSLIWLTMARNIFHHELSQMPENYISKLVFNKNHFTCVLILDGMVFGGICFRPFFDRDFAEIAFCAVSSTGQIKGYGSHIMSQVKTYMQAMQIHNVLTYADNSAVGYFNRQGFTLQINLDPQIWRHCIKDYQGATLIHCKLYPSIDYLRINDVIDAQLRWTSDLLPDYPTRITRVWPIKRFSGVLINSTPTIDVTDQMRIVVDKVKHHSRSWPFRKPVSKNEAPNYFEIIKFPMDLSTLEKNVYDGKYTTFQKFEADLRLIFSNCYMYNKGESVYRKSAIELERFVNQLLASQKVRSHISTKPK</sequence>
<dbReference type="InterPro" id="IPR001487">
    <property type="entry name" value="Bromodomain"/>
</dbReference>
<evidence type="ECO:0000313" key="17">
    <source>
        <dbReference type="Proteomes" id="UP000001542"/>
    </source>
</evidence>